<dbReference type="InterPro" id="IPR001173">
    <property type="entry name" value="Glyco_trans_2-like"/>
</dbReference>
<name>A0A4S2AYU2_9BACE</name>
<dbReference type="InterPro" id="IPR029044">
    <property type="entry name" value="Nucleotide-diphossugar_trans"/>
</dbReference>
<dbReference type="RefSeq" id="WP_136013852.1">
    <property type="nucleotide sequence ID" value="NZ_CANSQH010000016.1"/>
</dbReference>
<comment type="caution">
    <text evidence="4">The sequence shown here is derived from an EMBL/GenBank/DDBJ whole genome shotgun (WGS) entry which is preliminary data.</text>
</comment>
<dbReference type="GO" id="GO:0016758">
    <property type="term" value="F:hexosyltransferase activity"/>
    <property type="evidence" value="ECO:0007669"/>
    <property type="project" value="UniProtKB-ARBA"/>
</dbReference>
<keyword evidence="2 4" id="KW-0808">Transferase</keyword>
<evidence type="ECO:0000313" key="5">
    <source>
        <dbReference type="Proteomes" id="UP000305751"/>
    </source>
</evidence>
<dbReference type="EMBL" id="SRZA01000010">
    <property type="protein sequence ID" value="TGY06789.1"/>
    <property type="molecule type" value="Genomic_DNA"/>
</dbReference>
<dbReference type="PANTHER" id="PTHR22916">
    <property type="entry name" value="GLYCOSYLTRANSFERASE"/>
    <property type="match status" value="1"/>
</dbReference>
<feature type="domain" description="Glycosyltransferase 2-like" evidence="3">
    <location>
        <begin position="5"/>
        <end position="173"/>
    </location>
</feature>
<proteinExistence type="predicted"/>
<evidence type="ECO:0000313" key="4">
    <source>
        <dbReference type="EMBL" id="TGY06789.1"/>
    </source>
</evidence>
<keyword evidence="1" id="KW-0328">Glycosyltransferase</keyword>
<evidence type="ECO:0000256" key="1">
    <source>
        <dbReference type="ARBA" id="ARBA00022676"/>
    </source>
</evidence>
<dbReference type="SUPFAM" id="SSF53448">
    <property type="entry name" value="Nucleotide-diphospho-sugar transferases"/>
    <property type="match status" value="1"/>
</dbReference>
<dbReference type="Gene3D" id="3.90.550.10">
    <property type="entry name" value="Spore Coat Polysaccharide Biosynthesis Protein SpsA, Chain A"/>
    <property type="match status" value="1"/>
</dbReference>
<reference evidence="4 5" key="1">
    <citation type="submission" date="2019-04" db="EMBL/GenBank/DDBJ databases">
        <title>Microbes associate with the intestines of laboratory mice.</title>
        <authorList>
            <person name="Navarre W."/>
            <person name="Wong E."/>
            <person name="Huang K."/>
            <person name="Tropini C."/>
            <person name="Ng K."/>
            <person name="Yu B."/>
        </authorList>
    </citation>
    <scope>NUCLEOTIDE SEQUENCE [LARGE SCALE GENOMIC DNA]</scope>
    <source>
        <strain evidence="4 5">NM70_E10</strain>
    </source>
</reference>
<protein>
    <submittedName>
        <fullName evidence="4">Glycosyltransferase family 2 protein</fullName>
    </submittedName>
</protein>
<evidence type="ECO:0000259" key="3">
    <source>
        <dbReference type="Pfam" id="PF00535"/>
    </source>
</evidence>
<evidence type="ECO:0000256" key="2">
    <source>
        <dbReference type="ARBA" id="ARBA00022679"/>
    </source>
</evidence>
<dbReference type="CDD" id="cd00761">
    <property type="entry name" value="Glyco_tranf_GTA_type"/>
    <property type="match status" value="1"/>
</dbReference>
<organism evidence="4 5">
    <name type="scientific">Bacteroides acidifaciens</name>
    <dbReference type="NCBI Taxonomy" id="85831"/>
    <lineage>
        <taxon>Bacteria</taxon>
        <taxon>Pseudomonadati</taxon>
        <taxon>Bacteroidota</taxon>
        <taxon>Bacteroidia</taxon>
        <taxon>Bacteroidales</taxon>
        <taxon>Bacteroidaceae</taxon>
        <taxon>Bacteroides</taxon>
    </lineage>
</organism>
<dbReference type="Proteomes" id="UP000305751">
    <property type="component" value="Unassembled WGS sequence"/>
</dbReference>
<dbReference type="PANTHER" id="PTHR22916:SF51">
    <property type="entry name" value="GLYCOSYLTRANSFERASE EPSH-RELATED"/>
    <property type="match status" value="1"/>
</dbReference>
<keyword evidence="5" id="KW-1185">Reference proteome</keyword>
<gene>
    <name evidence="4" type="ORF">E5356_05695</name>
</gene>
<sequence length="332" mass="38817">MDKISVIVPIYNAEKYLDRCVVSIVRQSYLNLEIILVDDGSSDKSQEICERWVRQDKRVKVIRQTNGGVSRARNQGLAHATGDYVVWVDSDDYLLEDMIAILYATLKNTGSDMSVCDYEAGRIDNYVDKHGSEIIPEIITSETAMMRSYTDAHMALQYIAPWGKLYKRSLFDDITYPDGKIFEDIYVTHQILFKCASITVVHQKLLYYYLHDNSIMHREFHVGKLDYLEALKNRLAFFEKEGLKGLADVAYDEYMHSLVWEYSRTRDLLHDKDAMNMVKDRFRHSYKRGRGSHRYPQETAFFLAVFNYNPELIVLYWMVKTKFSRLLGGVKR</sequence>
<dbReference type="AlphaFoldDB" id="A0A4S2AYU2"/>
<dbReference type="Pfam" id="PF00535">
    <property type="entry name" value="Glycos_transf_2"/>
    <property type="match status" value="1"/>
</dbReference>
<accession>A0A4S2AYU2</accession>